<evidence type="ECO:0000313" key="3">
    <source>
        <dbReference type="Proteomes" id="UP000663888"/>
    </source>
</evidence>
<gene>
    <name evidence="2" type="ORF">RDB_LOCUS153092</name>
</gene>
<proteinExistence type="predicted"/>
<feature type="region of interest" description="Disordered" evidence="1">
    <location>
        <begin position="30"/>
        <end position="131"/>
    </location>
</feature>
<accession>A0A8H3CUM5</accession>
<protein>
    <submittedName>
        <fullName evidence="2">Uncharacterized protein</fullName>
    </submittedName>
</protein>
<feature type="compositionally biased region" description="Polar residues" evidence="1">
    <location>
        <begin position="41"/>
        <end position="62"/>
    </location>
</feature>
<feature type="compositionally biased region" description="Low complexity" evidence="1">
    <location>
        <begin position="30"/>
        <end position="40"/>
    </location>
</feature>
<sequence length="195" mass="20193">MNAGDENTSFGAGAASIALAASALSEAAQALSEAAATLSAMGQNENASSKGYKSFESTTQGFDSHEADKEKDHVREIDDDDASSVDANTGNNLYRKDATPESNTMTPHIGGSAHVASQSQAQQEPHGGHKQLTTCYVPTSGSLLPWESIISAIIPGREVRSAVSFSGNSILQLSEVVEKLALSNDGSVLILAGLK</sequence>
<feature type="compositionally biased region" description="Basic and acidic residues" evidence="1">
    <location>
        <begin position="63"/>
        <end position="76"/>
    </location>
</feature>
<dbReference type="AlphaFoldDB" id="A0A8H3CUM5"/>
<organism evidence="2 3">
    <name type="scientific">Rhizoctonia solani</name>
    <dbReference type="NCBI Taxonomy" id="456999"/>
    <lineage>
        <taxon>Eukaryota</taxon>
        <taxon>Fungi</taxon>
        <taxon>Dikarya</taxon>
        <taxon>Basidiomycota</taxon>
        <taxon>Agaricomycotina</taxon>
        <taxon>Agaricomycetes</taxon>
        <taxon>Cantharellales</taxon>
        <taxon>Ceratobasidiaceae</taxon>
        <taxon>Rhizoctonia</taxon>
    </lineage>
</organism>
<comment type="caution">
    <text evidence="2">The sequence shown here is derived from an EMBL/GenBank/DDBJ whole genome shotgun (WGS) entry which is preliminary data.</text>
</comment>
<dbReference type="EMBL" id="CAJMWX010001653">
    <property type="protein sequence ID" value="CAE6500968.1"/>
    <property type="molecule type" value="Genomic_DNA"/>
</dbReference>
<evidence type="ECO:0000256" key="1">
    <source>
        <dbReference type="SAM" id="MobiDB-lite"/>
    </source>
</evidence>
<name>A0A8H3CUM5_9AGAM</name>
<dbReference type="Proteomes" id="UP000663888">
    <property type="component" value="Unassembled WGS sequence"/>
</dbReference>
<evidence type="ECO:0000313" key="2">
    <source>
        <dbReference type="EMBL" id="CAE6500968.1"/>
    </source>
</evidence>
<reference evidence="2" key="1">
    <citation type="submission" date="2021-01" db="EMBL/GenBank/DDBJ databases">
        <authorList>
            <person name="Kaushik A."/>
        </authorList>
    </citation>
    <scope>NUCLEOTIDE SEQUENCE</scope>
    <source>
        <strain evidence="2">AG4-R118</strain>
    </source>
</reference>